<feature type="active site" description="Charge relay system" evidence="5 6">
    <location>
        <position position="120"/>
    </location>
</feature>
<dbReference type="RefSeq" id="WP_063873416.1">
    <property type="nucleotide sequence ID" value="NZ_CAWMRI010000208.1"/>
</dbReference>
<dbReference type="GO" id="GO:0004252">
    <property type="term" value="F:serine-type endopeptidase activity"/>
    <property type="evidence" value="ECO:0007669"/>
    <property type="project" value="UniProtKB-UniRule"/>
</dbReference>
<protein>
    <submittedName>
        <fullName evidence="9">Peptidase S8</fullName>
    </submittedName>
</protein>
<dbReference type="CDD" id="cd07473">
    <property type="entry name" value="Peptidases_S8_Subtilisin_like"/>
    <property type="match status" value="1"/>
</dbReference>
<evidence type="ECO:0000256" key="3">
    <source>
        <dbReference type="ARBA" id="ARBA00022801"/>
    </source>
</evidence>
<evidence type="ECO:0000256" key="7">
    <source>
        <dbReference type="RuleBase" id="RU003355"/>
    </source>
</evidence>
<keyword evidence="4 6" id="KW-0720">Serine protease</keyword>
<dbReference type="PANTHER" id="PTHR43399">
    <property type="entry name" value="SUBTILISIN-RELATED"/>
    <property type="match status" value="1"/>
</dbReference>
<organism evidence="9 10">
    <name type="scientific">Nodularia spumigena CENA596</name>
    <dbReference type="NCBI Taxonomy" id="1819295"/>
    <lineage>
        <taxon>Bacteria</taxon>
        <taxon>Bacillati</taxon>
        <taxon>Cyanobacteriota</taxon>
        <taxon>Cyanophyceae</taxon>
        <taxon>Nostocales</taxon>
        <taxon>Nodulariaceae</taxon>
        <taxon>Nodularia</taxon>
    </lineage>
</organism>
<comment type="caution">
    <text evidence="9">The sequence shown here is derived from an EMBL/GenBank/DDBJ whole genome shotgun (WGS) entry which is preliminary data.</text>
</comment>
<dbReference type="EMBL" id="LWAJ01000208">
    <property type="protein sequence ID" value="KZL49055.1"/>
    <property type="molecule type" value="Genomic_DNA"/>
</dbReference>
<reference evidence="9 10" key="1">
    <citation type="submission" date="2016-04" db="EMBL/GenBank/DDBJ databases">
        <title>Draft Genome Assembly of the Bloom-forming Cyanobacterium Nodularia spumigena Strain CENA596 in Shrimp Production Ponds.</title>
        <authorList>
            <person name="Popin R.V."/>
            <person name="Rigonato J."/>
            <person name="Abreu V.A."/>
            <person name="Andreote A.P."/>
            <person name="Silveira S.B."/>
            <person name="Odebrecht C."/>
            <person name="Fiore M.F."/>
        </authorList>
    </citation>
    <scope>NUCLEOTIDE SEQUENCE [LARGE SCALE GENOMIC DNA]</scope>
    <source>
        <strain evidence="9 10">CENA596</strain>
    </source>
</reference>
<feature type="domain" description="Peptidase S8/S53" evidence="8">
    <location>
        <begin position="111"/>
        <end position="377"/>
    </location>
</feature>
<dbReference type="Gene3D" id="3.40.50.200">
    <property type="entry name" value="Peptidase S8/S53 domain"/>
    <property type="match status" value="1"/>
</dbReference>
<evidence type="ECO:0000256" key="2">
    <source>
        <dbReference type="ARBA" id="ARBA00022670"/>
    </source>
</evidence>
<name>A0A161VPW9_NODSP</name>
<dbReference type="PROSITE" id="PS00137">
    <property type="entry name" value="SUBTILASE_HIS"/>
    <property type="match status" value="1"/>
</dbReference>
<evidence type="ECO:0000313" key="10">
    <source>
        <dbReference type="Proteomes" id="UP000076555"/>
    </source>
</evidence>
<dbReference type="OrthoDB" id="9798386at2"/>
<evidence type="ECO:0000256" key="4">
    <source>
        <dbReference type="ARBA" id="ARBA00022825"/>
    </source>
</evidence>
<dbReference type="Pfam" id="PF00082">
    <property type="entry name" value="Peptidase_S8"/>
    <property type="match status" value="1"/>
</dbReference>
<dbReference type="InterPro" id="IPR015500">
    <property type="entry name" value="Peptidase_S8_subtilisin-rel"/>
</dbReference>
<evidence type="ECO:0000256" key="1">
    <source>
        <dbReference type="ARBA" id="ARBA00011073"/>
    </source>
</evidence>
<dbReference type="PRINTS" id="PR00723">
    <property type="entry name" value="SUBTILISIN"/>
</dbReference>
<keyword evidence="2 6" id="KW-0645">Protease</keyword>
<evidence type="ECO:0000259" key="8">
    <source>
        <dbReference type="Pfam" id="PF00082"/>
    </source>
</evidence>
<dbReference type="InterPro" id="IPR034204">
    <property type="entry name" value="PfSUB1-like_cat_dom"/>
</dbReference>
<gene>
    <name evidence="9" type="ORF">A2T98_14765</name>
</gene>
<evidence type="ECO:0000256" key="5">
    <source>
        <dbReference type="PIRSR" id="PIRSR615500-1"/>
    </source>
</evidence>
<dbReference type="GO" id="GO:0006508">
    <property type="term" value="P:proteolysis"/>
    <property type="evidence" value="ECO:0007669"/>
    <property type="project" value="UniProtKB-KW"/>
</dbReference>
<keyword evidence="3 6" id="KW-0378">Hydrolase</keyword>
<evidence type="ECO:0000313" key="9">
    <source>
        <dbReference type="EMBL" id="KZL49055.1"/>
    </source>
</evidence>
<evidence type="ECO:0000256" key="6">
    <source>
        <dbReference type="PROSITE-ProRule" id="PRU01240"/>
    </source>
</evidence>
<dbReference type="PROSITE" id="PS00138">
    <property type="entry name" value="SUBTILASE_SER"/>
    <property type="match status" value="1"/>
</dbReference>
<dbReference type="SUPFAM" id="SSF52743">
    <property type="entry name" value="Subtilisin-like"/>
    <property type="match status" value="1"/>
</dbReference>
<dbReference type="PROSITE" id="PS51892">
    <property type="entry name" value="SUBTILASE"/>
    <property type="match status" value="1"/>
</dbReference>
<dbReference type="InterPro" id="IPR023828">
    <property type="entry name" value="Peptidase_S8_Ser-AS"/>
</dbReference>
<accession>A0A161VPW9</accession>
<dbReference type="InterPro" id="IPR036852">
    <property type="entry name" value="Peptidase_S8/S53_dom_sf"/>
</dbReference>
<sequence length="487" mass="51243">MPIDDISHNLFPHNGLNFTPISSVDTFSTQNDQRFSFSGRSSFNPTNDIGTTSTRTANYNFTSGYGLINSAAAVARAAGQNTFADVPNLGGNNWGADLVKAPAAWAQGYTGKGAVIAVLDTGVDYNHADLRDNIWTNPGEIPGNGIDDDGNGYIDDAQGWSFADNTNNVLDVNGHGSHVAGSIAGGNNGFGVTGIAYDAKIMPVKVLNDKGAGSSNSVADGIYYAVKNGANVINLSLGGNFPNSTLEAAIKYASSQGAVVVMAAGNDGNLFTNYPASYASNWGLAVGAVDSNNKMANFSNRAGLNSFPYVTAPGVGIYSSVPGNQYATYSGTSMATPHVAGVVALMLGANPNLTDAEIRQIIIETAGNSTPKATSNSFEISPVISQAIAQMVSNSTSDTTINWGLKVITSHQPSISSFVSTGSSMNLGDLKQFRYYHSTLNTLSSIMNKLINADDVDQNNEDAPDIEKILNQLQQQIEEFRRFFPGF</sequence>
<feature type="active site" description="Charge relay system" evidence="5 6">
    <location>
        <position position="333"/>
    </location>
</feature>
<dbReference type="InterPro" id="IPR022398">
    <property type="entry name" value="Peptidase_S8_His-AS"/>
</dbReference>
<dbReference type="Proteomes" id="UP000076555">
    <property type="component" value="Unassembled WGS sequence"/>
</dbReference>
<dbReference type="AlphaFoldDB" id="A0A161VPW9"/>
<dbReference type="InterPro" id="IPR023827">
    <property type="entry name" value="Peptidase_S8_Asp-AS"/>
</dbReference>
<dbReference type="InterPro" id="IPR051048">
    <property type="entry name" value="Peptidase_S8/S53_subtilisin"/>
</dbReference>
<dbReference type="PANTHER" id="PTHR43399:SF4">
    <property type="entry name" value="CELL WALL-ASSOCIATED PROTEASE"/>
    <property type="match status" value="1"/>
</dbReference>
<dbReference type="PROSITE" id="PS00136">
    <property type="entry name" value="SUBTILASE_ASP"/>
    <property type="match status" value="1"/>
</dbReference>
<proteinExistence type="inferred from homology"/>
<feature type="active site" description="Charge relay system" evidence="5 6">
    <location>
        <position position="175"/>
    </location>
</feature>
<dbReference type="InterPro" id="IPR000209">
    <property type="entry name" value="Peptidase_S8/S53_dom"/>
</dbReference>
<comment type="similarity">
    <text evidence="1 6 7">Belongs to the peptidase S8 family.</text>
</comment>